<sequence length="140" mass="14984">MALRPHDPRSNNNMRGISELRVLVRHKKSLSTQQAAGRDNHHHHPESYATNGFGLSAEEEKRLGLSTRNAAFGEDRGSLRRRRKDGLAAAAHTGGGGGGGVDLKGAATHFASHPSTPRPPAAPATPPPRSTYYEYCVRGG</sequence>
<evidence type="ECO:0000256" key="1">
    <source>
        <dbReference type="SAM" id="MobiDB-lite"/>
    </source>
</evidence>
<gene>
    <name evidence="2" type="ORF">Esi_0443_0003</name>
</gene>
<protein>
    <submittedName>
        <fullName evidence="2">Uncharacterized protein</fullName>
    </submittedName>
</protein>
<organism evidence="2 3">
    <name type="scientific">Ectocarpus siliculosus</name>
    <name type="common">Brown alga</name>
    <name type="synonym">Conferva siliculosa</name>
    <dbReference type="NCBI Taxonomy" id="2880"/>
    <lineage>
        <taxon>Eukaryota</taxon>
        <taxon>Sar</taxon>
        <taxon>Stramenopiles</taxon>
        <taxon>Ochrophyta</taxon>
        <taxon>PX clade</taxon>
        <taxon>Phaeophyceae</taxon>
        <taxon>Ectocarpales</taxon>
        <taxon>Ectocarpaceae</taxon>
        <taxon>Ectocarpus</taxon>
    </lineage>
</organism>
<name>D7G195_ECTSI</name>
<proteinExistence type="predicted"/>
<feature type="compositionally biased region" description="Pro residues" evidence="1">
    <location>
        <begin position="116"/>
        <end position="129"/>
    </location>
</feature>
<accession>D7G195</accession>
<dbReference type="Proteomes" id="UP000002630">
    <property type="component" value="Unassembled WGS sequence"/>
</dbReference>
<keyword evidence="3" id="KW-1185">Reference proteome</keyword>
<evidence type="ECO:0000313" key="3">
    <source>
        <dbReference type="Proteomes" id="UP000002630"/>
    </source>
</evidence>
<dbReference type="InParanoid" id="D7G195"/>
<dbReference type="AlphaFoldDB" id="D7G195"/>
<evidence type="ECO:0000313" key="2">
    <source>
        <dbReference type="EMBL" id="CBJ33205.1"/>
    </source>
</evidence>
<dbReference type="EMBL" id="FN649760">
    <property type="protein sequence ID" value="CBJ33205.1"/>
    <property type="molecule type" value="Genomic_DNA"/>
</dbReference>
<feature type="region of interest" description="Disordered" evidence="1">
    <location>
        <begin position="28"/>
        <end position="130"/>
    </location>
</feature>
<feature type="compositionally biased region" description="Gly residues" evidence="1">
    <location>
        <begin position="93"/>
        <end position="102"/>
    </location>
</feature>
<reference evidence="2 3" key="1">
    <citation type="journal article" date="2010" name="Nature">
        <title>The Ectocarpus genome and the independent evolution of multicellularity in brown algae.</title>
        <authorList>
            <person name="Cock J.M."/>
            <person name="Sterck L."/>
            <person name="Rouze P."/>
            <person name="Scornet D."/>
            <person name="Allen A.E."/>
            <person name="Amoutzias G."/>
            <person name="Anthouard V."/>
            <person name="Artiguenave F."/>
            <person name="Aury J.M."/>
            <person name="Badger J.H."/>
            <person name="Beszteri B."/>
            <person name="Billiau K."/>
            <person name="Bonnet E."/>
            <person name="Bothwell J.H."/>
            <person name="Bowler C."/>
            <person name="Boyen C."/>
            <person name="Brownlee C."/>
            <person name="Carrano C.J."/>
            <person name="Charrier B."/>
            <person name="Cho G.Y."/>
            <person name="Coelho S.M."/>
            <person name="Collen J."/>
            <person name="Corre E."/>
            <person name="Da Silva C."/>
            <person name="Delage L."/>
            <person name="Delaroque N."/>
            <person name="Dittami S.M."/>
            <person name="Doulbeau S."/>
            <person name="Elias M."/>
            <person name="Farnham G."/>
            <person name="Gachon C.M."/>
            <person name="Gschloessl B."/>
            <person name="Heesch S."/>
            <person name="Jabbari K."/>
            <person name="Jubin C."/>
            <person name="Kawai H."/>
            <person name="Kimura K."/>
            <person name="Kloareg B."/>
            <person name="Kupper F.C."/>
            <person name="Lang D."/>
            <person name="Le Bail A."/>
            <person name="Leblanc C."/>
            <person name="Lerouge P."/>
            <person name="Lohr M."/>
            <person name="Lopez P.J."/>
            <person name="Martens C."/>
            <person name="Maumus F."/>
            <person name="Michel G."/>
            <person name="Miranda-Saavedra D."/>
            <person name="Morales J."/>
            <person name="Moreau H."/>
            <person name="Motomura T."/>
            <person name="Nagasato C."/>
            <person name="Napoli C.A."/>
            <person name="Nelson D.R."/>
            <person name="Nyvall-Collen P."/>
            <person name="Peters A.F."/>
            <person name="Pommier C."/>
            <person name="Potin P."/>
            <person name="Poulain J."/>
            <person name="Quesneville H."/>
            <person name="Read B."/>
            <person name="Rensing S.A."/>
            <person name="Ritter A."/>
            <person name="Rousvoal S."/>
            <person name="Samanta M."/>
            <person name="Samson G."/>
            <person name="Schroeder D.C."/>
            <person name="Segurens B."/>
            <person name="Strittmatter M."/>
            <person name="Tonon T."/>
            <person name="Tregear J.W."/>
            <person name="Valentin K."/>
            <person name="von Dassow P."/>
            <person name="Yamagishi T."/>
            <person name="Van de Peer Y."/>
            <person name="Wincker P."/>
        </authorList>
    </citation>
    <scope>NUCLEOTIDE SEQUENCE [LARGE SCALE GENOMIC DNA]</scope>
    <source>
        <strain evidence="3">Ec32 / CCAP1310/4</strain>
    </source>
</reference>